<dbReference type="EMBL" id="UGRY01000006">
    <property type="protein sequence ID" value="SUD48928.1"/>
    <property type="molecule type" value="Genomic_DNA"/>
</dbReference>
<name>A0A379JKB1_9NOCA</name>
<keyword evidence="1" id="KW-0812">Transmembrane</keyword>
<organism evidence="2 3">
    <name type="scientific">Nocardia otitidiscaviarum</name>
    <dbReference type="NCBI Taxonomy" id="1823"/>
    <lineage>
        <taxon>Bacteria</taxon>
        <taxon>Bacillati</taxon>
        <taxon>Actinomycetota</taxon>
        <taxon>Actinomycetes</taxon>
        <taxon>Mycobacteriales</taxon>
        <taxon>Nocardiaceae</taxon>
        <taxon>Nocardia</taxon>
    </lineage>
</organism>
<evidence type="ECO:0000313" key="2">
    <source>
        <dbReference type="EMBL" id="SUD48928.1"/>
    </source>
</evidence>
<dbReference type="OrthoDB" id="5516749at2"/>
<accession>A0A379JKB1</accession>
<evidence type="ECO:0000313" key="3">
    <source>
        <dbReference type="Proteomes" id="UP000255467"/>
    </source>
</evidence>
<dbReference type="STRING" id="1406858.GCA_000710895_00844"/>
<dbReference type="Proteomes" id="UP000255467">
    <property type="component" value="Unassembled WGS sequence"/>
</dbReference>
<reference evidence="2 3" key="1">
    <citation type="submission" date="2018-06" db="EMBL/GenBank/DDBJ databases">
        <authorList>
            <consortium name="Pathogen Informatics"/>
            <person name="Doyle S."/>
        </authorList>
    </citation>
    <scope>NUCLEOTIDE SEQUENCE [LARGE SCALE GENOMIC DNA]</scope>
    <source>
        <strain evidence="2 3">NCTC1934</strain>
    </source>
</reference>
<feature type="transmembrane region" description="Helical" evidence="1">
    <location>
        <begin position="24"/>
        <end position="43"/>
    </location>
</feature>
<dbReference type="SUPFAM" id="SSF55021">
    <property type="entry name" value="ACT-like"/>
    <property type="match status" value="1"/>
</dbReference>
<keyword evidence="3" id="KW-1185">Reference proteome</keyword>
<protein>
    <submittedName>
        <fullName evidence="2">Uncharacterized protein conserved in bacteria</fullName>
    </submittedName>
</protein>
<gene>
    <name evidence="2" type="ORF">NCTC1934_06274</name>
</gene>
<keyword evidence="1" id="KW-0472">Membrane</keyword>
<dbReference type="Gene3D" id="3.30.70.260">
    <property type="match status" value="1"/>
</dbReference>
<evidence type="ECO:0000256" key="1">
    <source>
        <dbReference type="SAM" id="Phobius"/>
    </source>
</evidence>
<proteinExistence type="predicted"/>
<dbReference type="InterPro" id="IPR045865">
    <property type="entry name" value="ACT-like_dom_sf"/>
</dbReference>
<dbReference type="AlphaFoldDB" id="A0A379JKB1"/>
<keyword evidence="1" id="KW-1133">Transmembrane helix</keyword>
<dbReference type="RefSeq" id="WP_039818732.1">
    <property type="nucleotide sequence ID" value="NZ_JADLRM010000003.1"/>
</dbReference>
<sequence length="264" mass="28982">MKRTDVLACEVCGRLPHPHRTRLALAKLAAVFPVELALHALVVHYHLPYLATVLVLTVTTTILVIWVVEPSAMRMLGSWLHGPELRHRDHVRRADYLWRIRVRIDDSPGRLESLAKHLANRRANILTVHVHHLENGVLDELVVSTPADVTTHALETAVMRAGGTVVGIWPAPALALVDGQTKALTLATRLAADPDELPLVIAELLGAQYVTGTSVPRTPGVTLTIDAHPELPMTFVRAGEPFTPAEIARAHRLTDLALLVTHQR</sequence>
<feature type="transmembrane region" description="Helical" evidence="1">
    <location>
        <begin position="49"/>
        <end position="68"/>
    </location>
</feature>